<keyword evidence="4" id="KW-1185">Reference proteome</keyword>
<dbReference type="SUPFAM" id="SSF54909">
    <property type="entry name" value="Dimeric alpha+beta barrel"/>
    <property type="match status" value="1"/>
</dbReference>
<comment type="caution">
    <text evidence="3">The sequence shown here is derived from an EMBL/GenBank/DDBJ whole genome shotgun (WGS) entry which is preliminary data.</text>
</comment>
<feature type="domain" description="YCII-related" evidence="2">
    <location>
        <begin position="1"/>
        <end position="86"/>
    </location>
</feature>
<dbReference type="InterPro" id="IPR051807">
    <property type="entry name" value="Sec-metab_biosynth-assoc"/>
</dbReference>
<evidence type="ECO:0000313" key="3">
    <source>
        <dbReference type="EMBL" id="RVV97987.1"/>
    </source>
</evidence>
<protein>
    <submittedName>
        <fullName evidence="3">YciI family protein</fullName>
    </submittedName>
</protein>
<accession>A0A438AHB8</accession>
<proteinExistence type="inferred from homology"/>
<dbReference type="PANTHER" id="PTHR33606:SF3">
    <property type="entry name" value="PROTEIN YCII"/>
    <property type="match status" value="1"/>
</dbReference>
<dbReference type="InterPro" id="IPR011008">
    <property type="entry name" value="Dimeric_a/b-barrel"/>
</dbReference>
<gene>
    <name evidence="3" type="ORF">EKE94_11005</name>
</gene>
<evidence type="ECO:0000256" key="1">
    <source>
        <dbReference type="ARBA" id="ARBA00007689"/>
    </source>
</evidence>
<dbReference type="Pfam" id="PF03795">
    <property type="entry name" value="YCII"/>
    <property type="match status" value="1"/>
</dbReference>
<dbReference type="RefSeq" id="WP_127906652.1">
    <property type="nucleotide sequence ID" value="NZ_RQXX01000003.1"/>
</dbReference>
<organism evidence="3 4">
    <name type="scientific">Mesobaculum littorinae</name>
    <dbReference type="NCBI Taxonomy" id="2486419"/>
    <lineage>
        <taxon>Bacteria</taxon>
        <taxon>Pseudomonadati</taxon>
        <taxon>Pseudomonadota</taxon>
        <taxon>Alphaproteobacteria</taxon>
        <taxon>Rhodobacterales</taxon>
        <taxon>Roseobacteraceae</taxon>
        <taxon>Mesobaculum</taxon>
    </lineage>
</organism>
<comment type="similarity">
    <text evidence="1">Belongs to the YciI family.</text>
</comment>
<dbReference type="PANTHER" id="PTHR33606">
    <property type="entry name" value="PROTEIN YCII"/>
    <property type="match status" value="1"/>
</dbReference>
<evidence type="ECO:0000259" key="2">
    <source>
        <dbReference type="Pfam" id="PF03795"/>
    </source>
</evidence>
<dbReference type="EMBL" id="RQXX01000003">
    <property type="protein sequence ID" value="RVV97987.1"/>
    <property type="molecule type" value="Genomic_DNA"/>
</dbReference>
<dbReference type="InterPro" id="IPR005545">
    <property type="entry name" value="YCII"/>
</dbReference>
<dbReference type="AlphaFoldDB" id="A0A438AHB8"/>
<reference evidence="3 4" key="1">
    <citation type="submission" date="2018-11" db="EMBL/GenBank/DDBJ databases">
        <title>Mesobaculum littorinae gen. nov., sp. nov., isolated from Littorina scabra that represents a novel genus of the order Rhodobacteraceae.</title>
        <authorList>
            <person name="Li F."/>
        </authorList>
    </citation>
    <scope>NUCLEOTIDE SEQUENCE [LARGE SCALE GENOMIC DNA]</scope>
    <source>
        <strain evidence="3 4">M0103</strain>
    </source>
</reference>
<evidence type="ECO:0000313" key="4">
    <source>
        <dbReference type="Proteomes" id="UP000285908"/>
    </source>
</evidence>
<sequence length="91" mass="9604">MHAAIICRDKPGSSELRKTTREAHLAYVEQSGVVKIGGPFLDPAGAMVGSLLILEVPDLAAAAAWAEADPYAQAGLFEEVSVIEWKQVIGA</sequence>
<name>A0A438AHB8_9RHOB</name>
<dbReference type="Gene3D" id="3.30.70.1060">
    <property type="entry name" value="Dimeric alpha+beta barrel"/>
    <property type="match status" value="1"/>
</dbReference>
<dbReference type="OrthoDB" id="2293521at2"/>
<dbReference type="Proteomes" id="UP000285908">
    <property type="component" value="Unassembled WGS sequence"/>
</dbReference>